<dbReference type="GO" id="GO:0005543">
    <property type="term" value="F:phospholipid binding"/>
    <property type="evidence" value="ECO:0007669"/>
    <property type="project" value="TreeGrafter"/>
</dbReference>
<proteinExistence type="inferred from homology"/>
<evidence type="ECO:0000313" key="13">
    <source>
        <dbReference type="Proteomes" id="UP000051936"/>
    </source>
</evidence>
<sequence length="390" mass="42681">MQVRDPIRKIFLIATEESGDRLGSALMKVLRQRLGDGVQFEGVGGLTMAREGLETLFPIEELSIVGLAAVVQQLPNILRLIRETADAVTDAAPDALVIIDSPDFTHRVARRVRAKNPAIPIIDYVSPSVWAWRPGRARAMLGYVDHVLGLLPFEPEEYRKLGGPPCSYVGHPLTEQLSSLRPDADEQRRRDGEPPVLLVLPGSRRSEIRHHLDVFGAAIGRLQSSGTKFELMLPTMPHLEATIRAGVANWPVKPRIAVGETEKRAAFRIARAALAKSGTVTLELALSGIPMVTAYRVGAMEAFILRRAIQVSSVILANLVIGKDVVPEFLQEDCTPEKLATALSEVLTDTPLRRRQLEAFAQLDTIMSTGNKPPSVLAADIVLATMRKGR</sequence>
<reference evidence="12 13" key="1">
    <citation type="submission" date="2015-09" db="EMBL/GenBank/DDBJ databases">
        <title>Draft Genome Sequence of Bradyrhizobium manausense Strain BR 3351T, a Novel Symbiotic Nitrogen-Fixing Alphaproteobacterium Isolated from Brazilian Amazon Rain Forest.</title>
        <authorList>
            <person name="De Araujo J.L."/>
            <person name="Zilli J.E."/>
        </authorList>
    </citation>
    <scope>NUCLEOTIDE SEQUENCE [LARGE SCALE GENOMIC DNA]</scope>
    <source>
        <strain evidence="12 13">BR3351</strain>
    </source>
</reference>
<evidence type="ECO:0000256" key="5">
    <source>
        <dbReference type="ARBA" id="ARBA00022516"/>
    </source>
</evidence>
<keyword evidence="5 11" id="KW-0444">Lipid biosynthesis</keyword>
<dbReference type="AlphaFoldDB" id="A0A0R3D0Y5"/>
<keyword evidence="13" id="KW-1185">Reference proteome</keyword>
<dbReference type="UniPathway" id="UPA00973"/>
<evidence type="ECO:0000256" key="11">
    <source>
        <dbReference type="HAMAP-Rule" id="MF_00392"/>
    </source>
</evidence>
<dbReference type="OrthoDB" id="9801642at2"/>
<dbReference type="PANTHER" id="PTHR30372">
    <property type="entry name" value="LIPID-A-DISACCHARIDE SYNTHASE"/>
    <property type="match status" value="1"/>
</dbReference>
<evidence type="ECO:0000256" key="10">
    <source>
        <dbReference type="ARBA" id="ARBA00048975"/>
    </source>
</evidence>
<evidence type="ECO:0000256" key="2">
    <source>
        <dbReference type="ARBA" id="ARBA00007868"/>
    </source>
</evidence>
<comment type="similarity">
    <text evidence="2 11">Belongs to the LpxB family.</text>
</comment>
<dbReference type="Proteomes" id="UP000051936">
    <property type="component" value="Unassembled WGS sequence"/>
</dbReference>
<evidence type="ECO:0000256" key="4">
    <source>
        <dbReference type="ARBA" id="ARBA00020902"/>
    </source>
</evidence>
<dbReference type="GO" id="GO:0016020">
    <property type="term" value="C:membrane"/>
    <property type="evidence" value="ECO:0007669"/>
    <property type="project" value="GOC"/>
</dbReference>
<keyword evidence="7 11" id="KW-0328">Glycosyltransferase</keyword>
<comment type="catalytic activity">
    <reaction evidence="10 11">
        <text>a lipid X + a UDP-2-N,3-O-bis[(3R)-3-hydroxyacyl]-alpha-D-glucosamine = a lipid A disaccharide + UDP + H(+)</text>
        <dbReference type="Rhea" id="RHEA:67828"/>
        <dbReference type="ChEBI" id="CHEBI:15378"/>
        <dbReference type="ChEBI" id="CHEBI:58223"/>
        <dbReference type="ChEBI" id="CHEBI:137748"/>
        <dbReference type="ChEBI" id="CHEBI:176338"/>
        <dbReference type="ChEBI" id="CHEBI:176343"/>
        <dbReference type="EC" id="2.4.1.182"/>
    </reaction>
</comment>
<evidence type="ECO:0000256" key="6">
    <source>
        <dbReference type="ARBA" id="ARBA00022556"/>
    </source>
</evidence>
<dbReference type="Pfam" id="PF02684">
    <property type="entry name" value="LpxB"/>
    <property type="match status" value="1"/>
</dbReference>
<gene>
    <name evidence="11" type="primary">lpxB</name>
    <name evidence="12" type="ORF">AOQ71_33000</name>
</gene>
<keyword evidence="9 11" id="KW-0443">Lipid metabolism</keyword>
<evidence type="ECO:0000256" key="3">
    <source>
        <dbReference type="ARBA" id="ARBA00012687"/>
    </source>
</evidence>
<evidence type="ECO:0000256" key="1">
    <source>
        <dbReference type="ARBA" id="ARBA00002056"/>
    </source>
</evidence>
<evidence type="ECO:0000256" key="7">
    <source>
        <dbReference type="ARBA" id="ARBA00022676"/>
    </source>
</evidence>
<dbReference type="EC" id="2.4.1.182" evidence="3 11"/>
<dbReference type="STRING" id="989370.AOQ71_33000"/>
<dbReference type="SUPFAM" id="SSF53756">
    <property type="entry name" value="UDP-Glycosyltransferase/glycogen phosphorylase"/>
    <property type="match status" value="1"/>
</dbReference>
<dbReference type="InterPro" id="IPR003835">
    <property type="entry name" value="Glyco_trans_19"/>
</dbReference>
<name>A0A0R3D0Y5_9BRAD</name>
<keyword evidence="8 11" id="KW-0808">Transferase</keyword>
<comment type="pathway">
    <text evidence="11">Bacterial outer membrane biogenesis; LPS lipid A biosynthesis.</text>
</comment>
<comment type="function">
    <text evidence="1 11">Condensation of UDP-2,3-diacylglucosamine and 2,3-diacylglucosamine-1-phosphate to form lipid A disaccharide, a precursor of lipid A, a phosphorylated glycolipid that anchors the lipopolysaccharide to the outer membrane of the cell.</text>
</comment>
<dbReference type="PANTHER" id="PTHR30372:SF4">
    <property type="entry name" value="LIPID-A-DISACCHARIDE SYNTHASE, MITOCHONDRIAL-RELATED"/>
    <property type="match status" value="1"/>
</dbReference>
<dbReference type="EMBL" id="LJYG01000108">
    <property type="protein sequence ID" value="KRQ03520.1"/>
    <property type="molecule type" value="Genomic_DNA"/>
</dbReference>
<evidence type="ECO:0000256" key="9">
    <source>
        <dbReference type="ARBA" id="ARBA00023098"/>
    </source>
</evidence>
<keyword evidence="6 11" id="KW-0441">Lipid A biosynthesis</keyword>
<dbReference type="NCBIfam" id="TIGR00215">
    <property type="entry name" value="lpxB"/>
    <property type="match status" value="1"/>
</dbReference>
<organism evidence="12 13">
    <name type="scientific">Bradyrhizobium manausense</name>
    <dbReference type="NCBI Taxonomy" id="989370"/>
    <lineage>
        <taxon>Bacteria</taxon>
        <taxon>Pseudomonadati</taxon>
        <taxon>Pseudomonadota</taxon>
        <taxon>Alphaproteobacteria</taxon>
        <taxon>Hyphomicrobiales</taxon>
        <taxon>Nitrobacteraceae</taxon>
        <taxon>Bradyrhizobium</taxon>
    </lineage>
</organism>
<dbReference type="HAMAP" id="MF_00392">
    <property type="entry name" value="LpxB"/>
    <property type="match status" value="1"/>
</dbReference>
<accession>A0A0R3D0Y5</accession>
<evidence type="ECO:0000256" key="8">
    <source>
        <dbReference type="ARBA" id="ARBA00022679"/>
    </source>
</evidence>
<dbReference type="GO" id="GO:0008915">
    <property type="term" value="F:lipid-A-disaccharide synthase activity"/>
    <property type="evidence" value="ECO:0007669"/>
    <property type="project" value="UniProtKB-UniRule"/>
</dbReference>
<dbReference type="GO" id="GO:0009245">
    <property type="term" value="P:lipid A biosynthetic process"/>
    <property type="evidence" value="ECO:0007669"/>
    <property type="project" value="UniProtKB-UniRule"/>
</dbReference>
<evidence type="ECO:0000313" key="12">
    <source>
        <dbReference type="EMBL" id="KRQ03520.1"/>
    </source>
</evidence>
<comment type="caution">
    <text evidence="12">The sequence shown here is derived from an EMBL/GenBank/DDBJ whole genome shotgun (WGS) entry which is preliminary data.</text>
</comment>
<protein>
    <recommendedName>
        <fullName evidence="4 11">Lipid-A-disaccharide synthase</fullName>
        <ecNumber evidence="3 11">2.4.1.182</ecNumber>
    </recommendedName>
</protein>